<proteinExistence type="predicted"/>
<sequence length="123" mass="13228">MGGLPRDGALYIQFKQNSDTPTQSLDSFLQSVLKSAQIDPPPYVIVDLQFNGGGDYTTSYRGMRGLPGALPKGTPIYILTSNATFSAGITSVVFLKQAAAAGEKEIGVMMSMRAKWMTVLFQS</sequence>
<evidence type="ECO:0000313" key="2">
    <source>
        <dbReference type="Proteomes" id="UP000076577"/>
    </source>
</evidence>
<protein>
    <recommendedName>
        <fullName evidence="3">Tail specific protease domain-containing protein</fullName>
    </recommendedName>
</protein>
<dbReference type="SUPFAM" id="SSF52096">
    <property type="entry name" value="ClpP/crotonase"/>
    <property type="match status" value="1"/>
</dbReference>
<dbReference type="Gene3D" id="3.90.226.10">
    <property type="entry name" value="2-enoyl-CoA Hydratase, Chain A, domain 1"/>
    <property type="match status" value="1"/>
</dbReference>
<organism evidence="1 2">
    <name type="scientific">Pseudovibrio axinellae</name>
    <dbReference type="NCBI Taxonomy" id="989403"/>
    <lineage>
        <taxon>Bacteria</taxon>
        <taxon>Pseudomonadati</taxon>
        <taxon>Pseudomonadota</taxon>
        <taxon>Alphaproteobacteria</taxon>
        <taxon>Hyphomicrobiales</taxon>
        <taxon>Stappiaceae</taxon>
        <taxon>Pseudovibrio</taxon>
    </lineage>
</organism>
<accession>A0A165SXT0</accession>
<name>A0A165SXT0_9HYPH</name>
<evidence type="ECO:0000313" key="1">
    <source>
        <dbReference type="EMBL" id="KZL04997.1"/>
    </source>
</evidence>
<keyword evidence="2" id="KW-1185">Reference proteome</keyword>
<dbReference type="InterPro" id="IPR029045">
    <property type="entry name" value="ClpP/crotonase-like_dom_sf"/>
</dbReference>
<comment type="caution">
    <text evidence="1">The sequence shown here is derived from an EMBL/GenBank/DDBJ whole genome shotgun (WGS) entry which is preliminary data.</text>
</comment>
<gene>
    <name evidence="1" type="ORF">PsAD2_04548</name>
</gene>
<dbReference type="EMBL" id="LMCB01000160">
    <property type="protein sequence ID" value="KZL04997.1"/>
    <property type="molecule type" value="Genomic_DNA"/>
</dbReference>
<dbReference type="AlphaFoldDB" id="A0A165SXT0"/>
<dbReference type="PATRIC" id="fig|989403.3.peg.4978"/>
<dbReference type="Proteomes" id="UP000076577">
    <property type="component" value="Unassembled WGS sequence"/>
</dbReference>
<reference evidence="1 2" key="1">
    <citation type="journal article" date="2016" name="Front. Microbiol.">
        <title>Comparative Genomic Analysis Reveals a Diverse Repertoire of Genes Involved in Prokaryote-Eukaryote Interactions within the Pseudovibrio Genus.</title>
        <authorList>
            <person name="Romano S."/>
            <person name="Fernandez-Guerra A."/>
            <person name="Reen F.J."/>
            <person name="Glockner F.O."/>
            <person name="Crowley S.P."/>
            <person name="O'Sullivan O."/>
            <person name="Cotter P.D."/>
            <person name="Adams C."/>
            <person name="Dobson A.D."/>
            <person name="O'Gara F."/>
        </authorList>
    </citation>
    <scope>NUCLEOTIDE SEQUENCE [LARGE SCALE GENOMIC DNA]</scope>
    <source>
        <strain evidence="1 2">Ad2</strain>
    </source>
</reference>
<evidence type="ECO:0008006" key="3">
    <source>
        <dbReference type="Google" id="ProtNLM"/>
    </source>
</evidence>